<reference evidence="1 2" key="1">
    <citation type="submission" date="2012-07" db="EMBL/GenBank/DDBJ databases">
        <title>Genome sequence of Brachyspira sp. 30446, isolated from a pig with mucohaemorrhagic colitis.</title>
        <authorList>
            <person name="Rubin J.E."/>
            <person name="Fernando C."/>
            <person name="Harding J.C.S."/>
            <person name="Hill J.E."/>
        </authorList>
    </citation>
    <scope>NUCLEOTIDE SEQUENCE [LARGE SCALE GENOMIC DNA]</scope>
    <source>
        <strain evidence="1 2">30446</strain>
    </source>
</reference>
<sequence length="356" mass="42672">MYKDFEKRKNEYLIKSGFFNCDKGNGVFNGKKYPYVLEHNENNFYMPIYNEVIDYFNKFAITWWGENKSKPSCHTLSSQISCLNHLFYIRRNRFLCLHVLNFITNRNFIDVISFENYINDNGYIAFEISNYKEPYVSVNALFLAKDKENKKHIIMIEWKYTEDHSDEDFSINKYEKILNEYFYLINNSKQLKMKYFNYKSSIYFQGELYKLTRQTLWAEQMIENKYNEKIEADDFLHIVVIPNKNKSILSSRYKISNMNLEDTWRNVLNDNSKFMIIDNKKIIEALEYITELIKYGLIDSSLIVSHKNINVMSNSSKLSNKKNNSVESHISSEDIVVSEEDIYDLEDFVKYLKIRY</sequence>
<gene>
    <name evidence="1" type="ORF">A966_07414</name>
</gene>
<dbReference type="InterPro" id="IPR054333">
    <property type="entry name" value="REase-ARP-assoc"/>
</dbReference>
<dbReference type="RefSeq" id="WP_008723978.1">
    <property type="nucleotide sequence ID" value="NZ_JH994111.1"/>
</dbReference>
<protein>
    <submittedName>
        <fullName evidence="1">Uncharacterized protein</fullName>
    </submittedName>
</protein>
<accession>A0A2U4EVH6</accession>
<dbReference type="AlphaFoldDB" id="A0A2U4EVH6"/>
<comment type="caution">
    <text evidence="1">The sequence shown here is derived from an EMBL/GenBank/DDBJ whole genome shotgun (WGS) entry which is preliminary data.</text>
</comment>
<proteinExistence type="predicted"/>
<evidence type="ECO:0000313" key="1">
    <source>
        <dbReference type="EMBL" id="EKV56848.1"/>
    </source>
</evidence>
<dbReference type="OrthoDB" id="309758at2"/>
<dbReference type="GeneID" id="66487903"/>
<dbReference type="STRING" id="1289135.A966_07414"/>
<evidence type="ECO:0000313" key="2">
    <source>
        <dbReference type="Proteomes" id="UP000011663"/>
    </source>
</evidence>
<dbReference type="Proteomes" id="UP000011663">
    <property type="component" value="Unassembled WGS sequence"/>
</dbReference>
<name>A0A2U4EVH6_9SPIR</name>
<organism evidence="1 2">
    <name type="scientific">Brachyspira hampsonii 30446</name>
    <dbReference type="NCBI Taxonomy" id="1289135"/>
    <lineage>
        <taxon>Bacteria</taxon>
        <taxon>Pseudomonadati</taxon>
        <taxon>Spirochaetota</taxon>
        <taxon>Spirochaetia</taxon>
        <taxon>Brachyspirales</taxon>
        <taxon>Brachyspiraceae</taxon>
        <taxon>Brachyspira</taxon>
    </lineage>
</organism>
<dbReference type="Pfam" id="PF22558">
    <property type="entry name" value="REase-ARP"/>
    <property type="match status" value="1"/>
</dbReference>
<dbReference type="EMBL" id="ALNZ01000026">
    <property type="protein sequence ID" value="EKV56848.1"/>
    <property type="molecule type" value="Genomic_DNA"/>
</dbReference>